<evidence type="ECO:0000256" key="3">
    <source>
        <dbReference type="ARBA" id="ARBA00022741"/>
    </source>
</evidence>
<evidence type="ECO:0000256" key="6">
    <source>
        <dbReference type="PROSITE-ProRule" id="PRU10141"/>
    </source>
</evidence>
<accession>A0A0V0QJB8</accession>
<dbReference type="GO" id="GO:0005776">
    <property type="term" value="C:autophagosome"/>
    <property type="evidence" value="ECO:0007669"/>
    <property type="project" value="TreeGrafter"/>
</dbReference>
<dbReference type="GO" id="GO:0010506">
    <property type="term" value="P:regulation of autophagy"/>
    <property type="evidence" value="ECO:0007669"/>
    <property type="project" value="InterPro"/>
</dbReference>
<dbReference type="OrthoDB" id="40902at2759"/>
<evidence type="ECO:0000256" key="2">
    <source>
        <dbReference type="ARBA" id="ARBA00022679"/>
    </source>
</evidence>
<evidence type="ECO:0000256" key="1">
    <source>
        <dbReference type="ARBA" id="ARBA00011245"/>
    </source>
</evidence>
<comment type="caution">
    <text evidence="9">The sequence shown here is derived from an EMBL/GenBank/DDBJ whole genome shotgun (WGS) entry which is preliminary data.</text>
</comment>
<dbReference type="GO" id="GO:0000407">
    <property type="term" value="C:phagophore assembly site"/>
    <property type="evidence" value="ECO:0007669"/>
    <property type="project" value="TreeGrafter"/>
</dbReference>
<dbReference type="SMART" id="SM00220">
    <property type="entry name" value="S_TKc"/>
    <property type="match status" value="1"/>
</dbReference>
<keyword evidence="10" id="KW-1185">Reference proteome</keyword>
<dbReference type="InterPro" id="IPR045269">
    <property type="entry name" value="Atg1-like"/>
</dbReference>
<dbReference type="FunFam" id="3.30.200.20:FF:000660">
    <property type="entry name" value="Uncharacterized protein"/>
    <property type="match status" value="1"/>
</dbReference>
<dbReference type="InterPro" id="IPR017441">
    <property type="entry name" value="Protein_kinase_ATP_BS"/>
</dbReference>
<dbReference type="GO" id="GO:0004674">
    <property type="term" value="F:protein serine/threonine kinase activity"/>
    <property type="evidence" value="ECO:0007669"/>
    <property type="project" value="UniProtKB-KW"/>
</dbReference>
<dbReference type="InterPro" id="IPR000719">
    <property type="entry name" value="Prot_kinase_dom"/>
</dbReference>
<dbReference type="PROSITE" id="PS50011">
    <property type="entry name" value="PROTEIN_KINASE_DOM"/>
    <property type="match status" value="1"/>
</dbReference>
<dbReference type="SUPFAM" id="SSF56112">
    <property type="entry name" value="Protein kinase-like (PK-like)"/>
    <property type="match status" value="1"/>
</dbReference>
<dbReference type="Proteomes" id="UP000054937">
    <property type="component" value="Unassembled WGS sequence"/>
</dbReference>
<dbReference type="Gene3D" id="1.10.510.10">
    <property type="entry name" value="Transferase(Phosphotransferase) domain 1"/>
    <property type="match status" value="1"/>
</dbReference>
<evidence type="ECO:0000256" key="5">
    <source>
        <dbReference type="ARBA" id="ARBA00022840"/>
    </source>
</evidence>
<dbReference type="FunFam" id="1.10.510.10:FF:000571">
    <property type="entry name" value="Maternal embryonic leucine zipper kinase"/>
    <property type="match status" value="1"/>
</dbReference>
<dbReference type="PROSITE" id="PS00107">
    <property type="entry name" value="PROTEIN_KINASE_ATP"/>
    <property type="match status" value="1"/>
</dbReference>
<dbReference type="PIRSF" id="PIRSF000654">
    <property type="entry name" value="Integrin-linked_kinase"/>
    <property type="match status" value="1"/>
</dbReference>
<dbReference type="OMA" id="HESIRMP"/>
<dbReference type="PANTHER" id="PTHR24348">
    <property type="entry name" value="SERINE/THREONINE-PROTEIN KINASE UNC-51-RELATED"/>
    <property type="match status" value="1"/>
</dbReference>
<keyword evidence="5 6" id="KW-0067">ATP-binding</keyword>
<comment type="subunit">
    <text evidence="1">Monomer.</text>
</comment>
<dbReference type="GO" id="GO:0016020">
    <property type="term" value="C:membrane"/>
    <property type="evidence" value="ECO:0007669"/>
    <property type="project" value="TreeGrafter"/>
</dbReference>
<dbReference type="EMBL" id="LDAU01000155">
    <property type="protein sequence ID" value="KRX02399.1"/>
    <property type="molecule type" value="Genomic_DNA"/>
</dbReference>
<dbReference type="InterPro" id="IPR011009">
    <property type="entry name" value="Kinase-like_dom_sf"/>
</dbReference>
<keyword evidence="4 9" id="KW-0418">Kinase</keyword>
<evidence type="ECO:0000313" key="10">
    <source>
        <dbReference type="Proteomes" id="UP000054937"/>
    </source>
</evidence>
<evidence type="ECO:0000313" key="9">
    <source>
        <dbReference type="EMBL" id="KRX02399.1"/>
    </source>
</evidence>
<keyword evidence="2" id="KW-0808">Transferase</keyword>
<dbReference type="AlphaFoldDB" id="A0A0V0QJB8"/>
<keyword evidence="3 6" id="KW-0547">Nucleotide-binding</keyword>
<dbReference type="Pfam" id="PF00069">
    <property type="entry name" value="Pkinase"/>
    <property type="match status" value="1"/>
</dbReference>
<comment type="similarity">
    <text evidence="7">Belongs to the protein kinase superfamily.</text>
</comment>
<dbReference type="GO" id="GO:0005524">
    <property type="term" value="F:ATP binding"/>
    <property type="evidence" value="ECO:0007669"/>
    <property type="project" value="UniProtKB-UniRule"/>
</dbReference>
<evidence type="ECO:0000256" key="4">
    <source>
        <dbReference type="ARBA" id="ARBA00022777"/>
    </source>
</evidence>
<dbReference type="GO" id="GO:0000045">
    <property type="term" value="P:autophagosome assembly"/>
    <property type="evidence" value="ECO:0007669"/>
    <property type="project" value="TreeGrafter"/>
</dbReference>
<name>A0A0V0QJB8_PSEPJ</name>
<gene>
    <name evidence="9" type="ORF">PPERSA_10016</name>
</gene>
<reference evidence="9 10" key="1">
    <citation type="journal article" date="2015" name="Sci. Rep.">
        <title>Genome of the facultative scuticociliatosis pathogen Pseudocohnilembus persalinus provides insight into its virulence through horizontal gene transfer.</title>
        <authorList>
            <person name="Xiong J."/>
            <person name="Wang G."/>
            <person name="Cheng J."/>
            <person name="Tian M."/>
            <person name="Pan X."/>
            <person name="Warren A."/>
            <person name="Jiang C."/>
            <person name="Yuan D."/>
            <person name="Miao W."/>
        </authorList>
    </citation>
    <scope>NUCLEOTIDE SEQUENCE [LARGE SCALE GENOMIC DNA]</scope>
    <source>
        <strain evidence="9">36N120E</strain>
    </source>
</reference>
<dbReference type="InParanoid" id="A0A0V0QJB8"/>
<feature type="binding site" evidence="6">
    <location>
        <position position="43"/>
    </location>
    <ligand>
        <name>ATP</name>
        <dbReference type="ChEBI" id="CHEBI:30616"/>
    </ligand>
</feature>
<keyword evidence="7" id="KW-0723">Serine/threonine-protein kinase</keyword>
<feature type="domain" description="Protein kinase" evidence="8">
    <location>
        <begin position="14"/>
        <end position="248"/>
    </location>
</feature>
<proteinExistence type="inferred from homology"/>
<protein>
    <submittedName>
        <fullName evidence="9">Protein kinase-like domain</fullName>
    </submittedName>
</protein>
<sequence>MSDNTLKKIDRFQFSLKDSIGIGSFGQVYKGKEEKTHRPVAVKMISKQKIQKDEYLMNGLFSEIQVMKKLKSEYVVELIEVLETSNNYYIIQELCDSGDLRHILKKKKNLSEQEALQVLKDLLSGFTELLKNGIIHRDLKPENILCAKGKFKLADFGFARAVENFNRAVLESLVGTPLYMSPQILKHETYGTKSDIWSLALIYYEMLIGSTPWKARSQYELVKKIDSEKITFPDNIIISQEIQRKIQL</sequence>
<dbReference type="GO" id="GO:0005829">
    <property type="term" value="C:cytosol"/>
    <property type="evidence" value="ECO:0007669"/>
    <property type="project" value="TreeGrafter"/>
</dbReference>
<evidence type="ECO:0000256" key="7">
    <source>
        <dbReference type="RuleBase" id="RU000304"/>
    </source>
</evidence>
<organism evidence="9 10">
    <name type="scientific">Pseudocohnilembus persalinus</name>
    <name type="common">Ciliate</name>
    <dbReference type="NCBI Taxonomy" id="266149"/>
    <lineage>
        <taxon>Eukaryota</taxon>
        <taxon>Sar</taxon>
        <taxon>Alveolata</taxon>
        <taxon>Ciliophora</taxon>
        <taxon>Intramacronucleata</taxon>
        <taxon>Oligohymenophorea</taxon>
        <taxon>Scuticociliatia</taxon>
        <taxon>Philasterida</taxon>
        <taxon>Pseudocohnilembidae</taxon>
        <taxon>Pseudocohnilembus</taxon>
    </lineage>
</organism>
<dbReference type="PANTHER" id="PTHR24348:SF22">
    <property type="entry name" value="NON-SPECIFIC SERINE_THREONINE PROTEIN KINASE"/>
    <property type="match status" value="1"/>
</dbReference>
<dbReference type="PROSITE" id="PS00108">
    <property type="entry name" value="PROTEIN_KINASE_ST"/>
    <property type="match status" value="1"/>
</dbReference>
<dbReference type="InterPro" id="IPR008271">
    <property type="entry name" value="Ser/Thr_kinase_AS"/>
</dbReference>
<evidence type="ECO:0000259" key="8">
    <source>
        <dbReference type="PROSITE" id="PS50011"/>
    </source>
</evidence>